<sequence length="147" mass="16534">MAIKLKPHEIIKIAIPDVSTKLTASDGTTIKCNSKVYVTNKSLILTCENGAVYRVQGKGDREFHSVRIPILAASPFKFIQPLFGPYKWETAVQKRLDLLPADVSWKVQLTFSSGGAIEFRQNFVHSYRDAKQAKDLHIEELLPAYSE</sequence>
<comment type="caution">
    <text evidence="1">The sequence shown here is derived from an EMBL/GenBank/DDBJ whole genome shotgun (WGS) entry which is preliminary data.</text>
</comment>
<evidence type="ECO:0000313" key="2">
    <source>
        <dbReference type="Proteomes" id="UP001362899"/>
    </source>
</evidence>
<dbReference type="EMBL" id="BTGC01000003">
    <property type="protein sequence ID" value="GMM50619.1"/>
    <property type="molecule type" value="Genomic_DNA"/>
</dbReference>
<name>A0AAV5RGA4_STABA</name>
<accession>A0AAV5RGA4</accession>
<reference evidence="1 2" key="1">
    <citation type="journal article" date="2023" name="Elife">
        <title>Identification of key yeast species and microbe-microbe interactions impacting larval growth of Drosophila in the wild.</title>
        <authorList>
            <person name="Mure A."/>
            <person name="Sugiura Y."/>
            <person name="Maeda R."/>
            <person name="Honda K."/>
            <person name="Sakurai N."/>
            <person name="Takahashi Y."/>
            <person name="Watada M."/>
            <person name="Katoh T."/>
            <person name="Gotoh A."/>
            <person name="Gotoh Y."/>
            <person name="Taniguchi I."/>
            <person name="Nakamura K."/>
            <person name="Hayashi T."/>
            <person name="Katayama T."/>
            <person name="Uemura T."/>
            <person name="Hattori Y."/>
        </authorList>
    </citation>
    <scope>NUCLEOTIDE SEQUENCE [LARGE SCALE GENOMIC DNA]</scope>
    <source>
        <strain evidence="1 2">SB-73</strain>
    </source>
</reference>
<organism evidence="1 2">
    <name type="scientific">Starmerella bacillaris</name>
    <name type="common">Yeast</name>
    <name type="synonym">Candida zemplinina</name>
    <dbReference type="NCBI Taxonomy" id="1247836"/>
    <lineage>
        <taxon>Eukaryota</taxon>
        <taxon>Fungi</taxon>
        <taxon>Dikarya</taxon>
        <taxon>Ascomycota</taxon>
        <taxon>Saccharomycotina</taxon>
        <taxon>Dipodascomycetes</taxon>
        <taxon>Dipodascales</taxon>
        <taxon>Trichomonascaceae</taxon>
        <taxon>Starmerella</taxon>
    </lineage>
</organism>
<dbReference type="AlphaFoldDB" id="A0AAV5RGA4"/>
<proteinExistence type="predicted"/>
<keyword evidence="2" id="KW-1185">Reference proteome</keyword>
<protein>
    <submittedName>
        <fullName evidence="1">Uncharacterized protein</fullName>
    </submittedName>
</protein>
<dbReference type="Proteomes" id="UP001362899">
    <property type="component" value="Unassembled WGS sequence"/>
</dbReference>
<gene>
    <name evidence="1" type="ORF">DASB73_015770</name>
</gene>
<evidence type="ECO:0000313" key="1">
    <source>
        <dbReference type="EMBL" id="GMM50619.1"/>
    </source>
</evidence>